<organism evidence="2 3">
    <name type="scientific">Durusdinium trenchii</name>
    <dbReference type="NCBI Taxonomy" id="1381693"/>
    <lineage>
        <taxon>Eukaryota</taxon>
        <taxon>Sar</taxon>
        <taxon>Alveolata</taxon>
        <taxon>Dinophyceae</taxon>
        <taxon>Suessiales</taxon>
        <taxon>Symbiodiniaceae</taxon>
        <taxon>Durusdinium</taxon>
    </lineage>
</organism>
<keyword evidence="3" id="KW-1185">Reference proteome</keyword>
<evidence type="ECO:0000313" key="2">
    <source>
        <dbReference type="EMBL" id="CAK9080714.1"/>
    </source>
</evidence>
<feature type="region of interest" description="Disordered" evidence="1">
    <location>
        <begin position="490"/>
        <end position="537"/>
    </location>
</feature>
<comment type="caution">
    <text evidence="2">The sequence shown here is derived from an EMBL/GenBank/DDBJ whole genome shotgun (WGS) entry which is preliminary data.</text>
</comment>
<dbReference type="Proteomes" id="UP001642464">
    <property type="component" value="Unassembled WGS sequence"/>
</dbReference>
<proteinExistence type="predicted"/>
<dbReference type="EMBL" id="CAXAMM010038762">
    <property type="protein sequence ID" value="CAK9080714.1"/>
    <property type="molecule type" value="Genomic_DNA"/>
</dbReference>
<evidence type="ECO:0000313" key="3">
    <source>
        <dbReference type="Proteomes" id="UP001642464"/>
    </source>
</evidence>
<evidence type="ECO:0000256" key="1">
    <source>
        <dbReference type="SAM" id="MobiDB-lite"/>
    </source>
</evidence>
<feature type="region of interest" description="Disordered" evidence="1">
    <location>
        <begin position="964"/>
        <end position="992"/>
    </location>
</feature>
<feature type="compositionally biased region" description="Basic and acidic residues" evidence="1">
    <location>
        <begin position="490"/>
        <end position="511"/>
    </location>
</feature>
<protein>
    <submittedName>
        <fullName evidence="2">Uncharacterized protein</fullName>
    </submittedName>
</protein>
<reference evidence="2 3" key="1">
    <citation type="submission" date="2024-02" db="EMBL/GenBank/DDBJ databases">
        <authorList>
            <person name="Chen Y."/>
            <person name="Shah S."/>
            <person name="Dougan E. K."/>
            <person name="Thang M."/>
            <person name="Chan C."/>
        </authorList>
    </citation>
    <scope>NUCLEOTIDE SEQUENCE [LARGE SCALE GENOMIC DNA]</scope>
</reference>
<gene>
    <name evidence="2" type="ORF">SCF082_LOCUS38460</name>
</gene>
<feature type="compositionally biased region" description="Basic and acidic residues" evidence="1">
    <location>
        <begin position="966"/>
        <end position="975"/>
    </location>
</feature>
<accession>A0ABP0PXP3</accession>
<sequence length="1052" mass="118727">MSSTTDGESRLPLNLIPNTSLKEFWLPLTAFDVSARSKHGYFPQNVQICAHFKEFLKDGYRISSEAVEVKFPVADGSRQILSGTVGINDGFCKIIIMVGIALICYRLDLSPEDLQLPEVHKIVSSFCWVRCAYTHFTNPSHHYLHSLRIQCVTAQKQSPSAIDFLGAIKQAVALERRAATGNTSKALKDVVARCTAEYNRMVSKKSHRIDTPMRNLIVNMLRTDEEVEMMVHRHYDVYPHTLSALPIDVLQMDWWVPGSTARADSQRYQGKALFREVLTTSLETCKLWIFRSVEDFKRKAPADASTKTKKNAQLSEEDHLLLHDICCLFHYLLPKLKSEFPGEVVQKHTELFMRGSLDGDLAGIMKAAQPFEWERIPFVLEIRGECVDDFISKSQDRTRNAHSKSLAAAWNVWKELLQTDQINFQSEKIASEKEQSKRRQKLVAELEVMHEKAWSQIKEYMDSNLHTFTGQALDAESTILPSITTWVHDAKSGAKMEKTEKDEEEDTKKEEPDDEAGDDETEDGSDEIEKDNPEDIDIRDVRHKLEKALSAKDRNLCVKNVTWVFDQASVYGKRDACLSGLAVVHRDKLNMFKSTSGWKHGLVRDVLMLPRSQMFKPEANTSTPHLGRAFTDAQELRQVGGGTDFVKKTLASFLPDTVGTSVIIDLHCYDCWPALAALEDCAEGRRVLCGSVVLDKPPDLLVQRIANNIYESCRAEKLKLVGFPAFAPIIQAIQQVQPDDMEKKYEVCVKKHDRLVILQAFAAKWLETEFKDATVTLVEQHNKQFNVDGEYWHENEPAEADDPGRPFKRVKLEDAEIGKEADVVNLQKPFTFQINNCAEMACGQDGAPLYLVSRGKNQFLMHREMFSFGSGDWRVNADDATDIMADSCGRWFSFNVTLDTVMLLEKKGLANHLASLPCVDSPTPLSTIIRELEDAGEVKLAVTHHVLSSTTKIEQDKPLVFVMDPPKLDREDDGKPKKKKGRKEKGSGSMTHKNFGSILDIGKFKRAQRLMVGWRMRLDTNNASGVKTLVPLRPIACVTGVLDLGSTVMKVF</sequence>
<feature type="compositionally biased region" description="Acidic residues" evidence="1">
    <location>
        <begin position="512"/>
        <end position="529"/>
    </location>
</feature>
<name>A0ABP0PXP3_9DINO</name>